<dbReference type="Gene3D" id="1.25.40.390">
    <property type="match status" value="1"/>
</dbReference>
<evidence type="ECO:0000256" key="2">
    <source>
        <dbReference type="ARBA" id="ARBA00006275"/>
    </source>
</evidence>
<keyword evidence="5" id="KW-0998">Cell outer membrane</keyword>
<dbReference type="Pfam" id="PF07980">
    <property type="entry name" value="SusD_RagB"/>
    <property type="match status" value="1"/>
</dbReference>
<accession>A0A0F5JIT6</accession>
<organism evidence="8 9">
    <name type="scientific">Parabacteroides gordonii MS-1 = DSM 23371</name>
    <dbReference type="NCBI Taxonomy" id="1203610"/>
    <lineage>
        <taxon>Bacteria</taxon>
        <taxon>Pseudomonadati</taxon>
        <taxon>Bacteroidota</taxon>
        <taxon>Bacteroidia</taxon>
        <taxon>Bacteroidales</taxon>
        <taxon>Tannerellaceae</taxon>
        <taxon>Parabacteroides</taxon>
    </lineage>
</organism>
<evidence type="ECO:0000256" key="3">
    <source>
        <dbReference type="ARBA" id="ARBA00022729"/>
    </source>
</evidence>
<evidence type="ECO:0000259" key="7">
    <source>
        <dbReference type="Pfam" id="PF14322"/>
    </source>
</evidence>
<feature type="domain" description="RagB/SusD" evidence="6">
    <location>
        <begin position="266"/>
        <end position="561"/>
    </location>
</feature>
<dbReference type="EMBL" id="AQHW01000012">
    <property type="protein sequence ID" value="KKB57614.1"/>
    <property type="molecule type" value="Genomic_DNA"/>
</dbReference>
<name>A0A0F5JIT6_9BACT</name>
<comment type="similarity">
    <text evidence="2">Belongs to the SusD family.</text>
</comment>
<dbReference type="Proteomes" id="UP000033035">
    <property type="component" value="Unassembled WGS sequence"/>
</dbReference>
<dbReference type="HOGENOM" id="CLU_015553_0_3_10"/>
<dbReference type="RefSeq" id="WP_028730139.1">
    <property type="nucleotide sequence ID" value="NZ_KE386765.1"/>
</dbReference>
<dbReference type="InterPro" id="IPR033985">
    <property type="entry name" value="SusD-like_N"/>
</dbReference>
<dbReference type="PROSITE" id="PS51257">
    <property type="entry name" value="PROKAR_LIPOPROTEIN"/>
    <property type="match status" value="1"/>
</dbReference>
<evidence type="ECO:0000313" key="9">
    <source>
        <dbReference type="Proteomes" id="UP000033035"/>
    </source>
</evidence>
<dbReference type="PATRIC" id="fig|1203610.3.peg.1979"/>
<dbReference type="STRING" id="1203610.HMPREF1536_01929"/>
<keyword evidence="4" id="KW-0472">Membrane</keyword>
<evidence type="ECO:0000256" key="1">
    <source>
        <dbReference type="ARBA" id="ARBA00004442"/>
    </source>
</evidence>
<evidence type="ECO:0008006" key="10">
    <source>
        <dbReference type="Google" id="ProtNLM"/>
    </source>
</evidence>
<sequence length="570" mass="65537">MTIKYLLYGSLLAMSVSCSDILNKKDLSAVTDDQVWGDAKYATAYLNRLYEKNLPKWEGEQDRDGDGANSIFYSSYSDESDGGGGVMYGQLTTASSDYWYYEDIRNINMLFEKLENNEAIDTETCTNLKAQASILRAWRYFCMVRVYGGVPMLLLPQKLTDDLLVSRNKTSECIDIIIKDLDYAYENLPWSWTGDDLGRATKAAALALKGRVLLYYASPQFNPDNLTDRWEVAYKVNKQAKEELEANGYGLYADYEKIWYDEMNREVIWGRRYQEPGATNKWNAATRPLSEAQNYTGANHPTLEMVESYPMITGVPITESTDYDPVLYWKNRDPRFNMTIAYNSCTWELSGKAGRKQWTYVGAELNNPTATGFYCRKAVETSYTSYYTERSSTDWIEIRHAEVLLNYAECAAMLGKTDEAYDVLKAIRARAGILAGDNGMYGLKPELSSGQMIDAIMLERKLELSFEGKRYWDLRRRRLFEAELNGKVRHGVLPKLNIPEEEFNKIKDTADFENNYATYFRDSLVILDKNFTIDFKDNYYFYAIPNKYLETNSKMEQTQGWSGGTFNPLD</sequence>
<keyword evidence="3" id="KW-0732">Signal</keyword>
<dbReference type="InterPro" id="IPR012944">
    <property type="entry name" value="SusD_RagB_dom"/>
</dbReference>
<dbReference type="GO" id="GO:0009279">
    <property type="term" value="C:cell outer membrane"/>
    <property type="evidence" value="ECO:0007669"/>
    <property type="project" value="UniProtKB-SubCell"/>
</dbReference>
<feature type="domain" description="SusD-like N-terminal" evidence="7">
    <location>
        <begin position="100"/>
        <end position="214"/>
    </location>
</feature>
<comment type="subcellular location">
    <subcellularLocation>
        <location evidence="1">Cell outer membrane</location>
    </subcellularLocation>
</comment>
<evidence type="ECO:0000256" key="5">
    <source>
        <dbReference type="ARBA" id="ARBA00023237"/>
    </source>
</evidence>
<dbReference type="SUPFAM" id="SSF48452">
    <property type="entry name" value="TPR-like"/>
    <property type="match status" value="1"/>
</dbReference>
<protein>
    <recommendedName>
        <fullName evidence="10">RagB/SusD domain-containing protein</fullName>
    </recommendedName>
</protein>
<evidence type="ECO:0000313" key="8">
    <source>
        <dbReference type="EMBL" id="KKB57614.1"/>
    </source>
</evidence>
<proteinExistence type="inferred from homology"/>
<gene>
    <name evidence="8" type="ORF">HMPREF1536_01929</name>
</gene>
<dbReference type="AlphaFoldDB" id="A0A0F5JIT6"/>
<evidence type="ECO:0000259" key="6">
    <source>
        <dbReference type="Pfam" id="PF07980"/>
    </source>
</evidence>
<dbReference type="Pfam" id="PF14322">
    <property type="entry name" value="SusD-like_3"/>
    <property type="match status" value="1"/>
</dbReference>
<dbReference type="InterPro" id="IPR011990">
    <property type="entry name" value="TPR-like_helical_dom_sf"/>
</dbReference>
<evidence type="ECO:0000256" key="4">
    <source>
        <dbReference type="ARBA" id="ARBA00023136"/>
    </source>
</evidence>
<keyword evidence="9" id="KW-1185">Reference proteome</keyword>
<comment type="caution">
    <text evidence="8">The sequence shown here is derived from an EMBL/GenBank/DDBJ whole genome shotgun (WGS) entry which is preliminary data.</text>
</comment>
<reference evidence="8 9" key="1">
    <citation type="submission" date="2013-04" db="EMBL/GenBank/DDBJ databases">
        <title>The Genome Sequence of Parabacteroides gordonii DSM 23371.</title>
        <authorList>
            <consortium name="The Broad Institute Genomics Platform"/>
            <person name="Earl A."/>
            <person name="Ward D."/>
            <person name="Feldgarden M."/>
            <person name="Gevers D."/>
            <person name="Martens E."/>
            <person name="Sakamoto M."/>
            <person name="Benno Y."/>
            <person name="Suzuki N."/>
            <person name="Matsunaga N."/>
            <person name="Koshihara K."/>
            <person name="Seki M."/>
            <person name="Komiya H."/>
            <person name="Walker B."/>
            <person name="Young S."/>
            <person name="Zeng Q."/>
            <person name="Gargeya S."/>
            <person name="Fitzgerald M."/>
            <person name="Haas B."/>
            <person name="Abouelleil A."/>
            <person name="Allen A.W."/>
            <person name="Alvarado L."/>
            <person name="Arachchi H.M."/>
            <person name="Berlin A.M."/>
            <person name="Chapman S.B."/>
            <person name="Gainer-Dewar J."/>
            <person name="Goldberg J."/>
            <person name="Griggs A."/>
            <person name="Gujja S."/>
            <person name="Hansen M."/>
            <person name="Howarth C."/>
            <person name="Imamovic A."/>
            <person name="Ireland A."/>
            <person name="Larimer J."/>
            <person name="McCowan C."/>
            <person name="Murphy C."/>
            <person name="Pearson M."/>
            <person name="Poon T.W."/>
            <person name="Priest M."/>
            <person name="Roberts A."/>
            <person name="Saif S."/>
            <person name="Shea T."/>
            <person name="Sisk P."/>
            <person name="Sykes S."/>
            <person name="Wortman J."/>
            <person name="Nusbaum C."/>
            <person name="Birren B."/>
        </authorList>
    </citation>
    <scope>NUCLEOTIDE SEQUENCE [LARGE SCALE GENOMIC DNA]</scope>
    <source>
        <strain evidence="8 9">MS-1</strain>
    </source>
</reference>